<dbReference type="InterPro" id="IPR016676">
    <property type="entry name" value="P_lipid/glycerol_AcTrfase_prd"/>
</dbReference>
<keyword evidence="4" id="KW-1185">Reference proteome</keyword>
<dbReference type="eggNOG" id="COG0204">
    <property type="taxonomic scope" value="Bacteria"/>
</dbReference>
<dbReference type="Pfam" id="PF03982">
    <property type="entry name" value="DAGAT"/>
    <property type="match status" value="1"/>
</dbReference>
<dbReference type="STRING" id="1173027.Mic7113_4728"/>
<dbReference type="PANTHER" id="PTHR22753:SF14">
    <property type="entry name" value="MONOACYLGLYCEROL_DIACYLGLYCEROL O-ACYLTRANSFERASE"/>
    <property type="match status" value="1"/>
</dbReference>
<dbReference type="Proteomes" id="UP000010471">
    <property type="component" value="Chromosome"/>
</dbReference>
<dbReference type="EMBL" id="CP003630">
    <property type="protein sequence ID" value="AFZ20401.1"/>
    <property type="molecule type" value="Genomic_DNA"/>
</dbReference>
<dbReference type="CDD" id="cd07987">
    <property type="entry name" value="LPLAT_MGAT-like"/>
    <property type="match status" value="1"/>
</dbReference>
<gene>
    <name evidence="3" type="ORF">Mic7113_4728</name>
</gene>
<dbReference type="AlphaFoldDB" id="K9WKQ6"/>
<keyword evidence="2 3" id="KW-0012">Acyltransferase</keyword>
<name>K9WKQ6_9CYAN</name>
<dbReference type="HOGENOM" id="CLU_015395_1_0_3"/>
<protein>
    <submittedName>
        <fullName evidence="3">1-acyl-sn-glycerol-3-phosphate acyltransferase</fullName>
    </submittedName>
</protein>
<evidence type="ECO:0000313" key="3">
    <source>
        <dbReference type="EMBL" id="AFZ20401.1"/>
    </source>
</evidence>
<proteinExistence type="predicted"/>
<dbReference type="GO" id="GO:0016020">
    <property type="term" value="C:membrane"/>
    <property type="evidence" value="ECO:0007669"/>
    <property type="project" value="TreeGrafter"/>
</dbReference>
<dbReference type="InterPro" id="IPR007130">
    <property type="entry name" value="DAGAT"/>
</dbReference>
<dbReference type="PANTHER" id="PTHR22753">
    <property type="entry name" value="TRANSMEMBRANE PROTEIN 68"/>
    <property type="match status" value="1"/>
</dbReference>
<dbReference type="PATRIC" id="fig|1173027.3.peg.5242"/>
<evidence type="ECO:0000256" key="2">
    <source>
        <dbReference type="ARBA" id="ARBA00023315"/>
    </source>
</evidence>
<dbReference type="PIRSF" id="PIRSF016753">
    <property type="entry name" value="P_lipid/glycerol_ac_tran_prd"/>
    <property type="match status" value="1"/>
</dbReference>
<sequence>MFNFFDLLTARYRRHAQASEHLYDGWSLDQRDPEVIKAWMPVWEWLYHSYFRVQTEGWHHIPSEGKMLIVGTHNGGSASPDTSMFMYDWYRRFGYERLTYGLMHRLAWKIPTVGRLAAPVGAIMAHPKTAIAALQRDAAVLVYPGGAEDMFRPHHLRDRIYFAGRKGFIKLALREEAPIVPAISHGAHDTLIILGDFYQQALQLHKWGVPLWFDPDMGVFPIYLGLPWGVGIGPLPNIPLPIQIHTRVCAPIVFERYGREAASDRDYVDACYEQVCTQMQRELEDLIEQVNSTEPSS</sequence>
<evidence type="ECO:0000313" key="4">
    <source>
        <dbReference type="Proteomes" id="UP000010471"/>
    </source>
</evidence>
<dbReference type="RefSeq" id="WP_015184536.1">
    <property type="nucleotide sequence ID" value="NC_019738.1"/>
</dbReference>
<keyword evidence="1 3" id="KW-0808">Transferase</keyword>
<accession>K9WKQ6</accession>
<organism evidence="3 4">
    <name type="scientific">Allocoleopsis franciscana PCC 7113</name>
    <dbReference type="NCBI Taxonomy" id="1173027"/>
    <lineage>
        <taxon>Bacteria</taxon>
        <taxon>Bacillati</taxon>
        <taxon>Cyanobacteriota</taxon>
        <taxon>Cyanophyceae</taxon>
        <taxon>Coleofasciculales</taxon>
        <taxon>Coleofasciculaceae</taxon>
        <taxon>Allocoleopsis</taxon>
        <taxon>Allocoleopsis franciscana</taxon>
    </lineage>
</organism>
<evidence type="ECO:0000256" key="1">
    <source>
        <dbReference type="ARBA" id="ARBA00022679"/>
    </source>
</evidence>
<dbReference type="KEGG" id="mic:Mic7113_4728"/>
<reference evidence="3 4" key="1">
    <citation type="submission" date="2012-06" db="EMBL/GenBank/DDBJ databases">
        <title>Finished chromosome of genome of Microcoleus sp. PCC 7113.</title>
        <authorList>
            <consortium name="US DOE Joint Genome Institute"/>
            <person name="Gugger M."/>
            <person name="Coursin T."/>
            <person name="Rippka R."/>
            <person name="Tandeau De Marsac N."/>
            <person name="Huntemann M."/>
            <person name="Wei C.-L."/>
            <person name="Han J."/>
            <person name="Detter J.C."/>
            <person name="Han C."/>
            <person name="Tapia R."/>
            <person name="Chen A."/>
            <person name="Kyrpides N."/>
            <person name="Mavromatis K."/>
            <person name="Markowitz V."/>
            <person name="Szeto E."/>
            <person name="Ivanova N."/>
            <person name="Pagani I."/>
            <person name="Pati A."/>
            <person name="Goodwin L."/>
            <person name="Nordberg H.P."/>
            <person name="Cantor M.N."/>
            <person name="Hua S.X."/>
            <person name="Woyke T."/>
            <person name="Kerfeld C.A."/>
        </authorList>
    </citation>
    <scope>NUCLEOTIDE SEQUENCE [LARGE SCALE GENOMIC DNA]</scope>
    <source>
        <strain evidence="3 4">PCC 7113</strain>
    </source>
</reference>
<dbReference type="GO" id="GO:0008374">
    <property type="term" value="F:O-acyltransferase activity"/>
    <property type="evidence" value="ECO:0007669"/>
    <property type="project" value="InterPro"/>
</dbReference>
<dbReference type="SUPFAM" id="SSF69593">
    <property type="entry name" value="Glycerol-3-phosphate (1)-acyltransferase"/>
    <property type="match status" value="1"/>
</dbReference>